<dbReference type="GO" id="GO:0000160">
    <property type="term" value="P:phosphorelay signal transduction system"/>
    <property type="evidence" value="ECO:0007669"/>
    <property type="project" value="UniProtKB-KW"/>
</dbReference>
<keyword evidence="6" id="KW-0472">Membrane</keyword>
<comment type="catalytic activity">
    <reaction evidence="1">
        <text>ATP + protein L-histidine = ADP + protein N-phospho-L-histidine.</text>
        <dbReference type="EC" id="2.7.13.3"/>
    </reaction>
</comment>
<evidence type="ECO:0000256" key="6">
    <source>
        <dbReference type="SAM" id="Phobius"/>
    </source>
</evidence>
<evidence type="ECO:0000256" key="1">
    <source>
        <dbReference type="ARBA" id="ARBA00000085"/>
    </source>
</evidence>
<evidence type="ECO:0000313" key="9">
    <source>
        <dbReference type="Proteomes" id="UP000535020"/>
    </source>
</evidence>
<keyword evidence="4" id="KW-0418">Kinase</keyword>
<keyword evidence="3" id="KW-0808">Transferase</keyword>
<evidence type="ECO:0000256" key="4">
    <source>
        <dbReference type="ARBA" id="ARBA00022777"/>
    </source>
</evidence>
<dbReference type="InterPro" id="IPR050482">
    <property type="entry name" value="Sensor_HK_TwoCompSys"/>
</dbReference>
<evidence type="ECO:0000313" key="8">
    <source>
        <dbReference type="EMBL" id="NYA69699.1"/>
    </source>
</evidence>
<evidence type="ECO:0000256" key="2">
    <source>
        <dbReference type="ARBA" id="ARBA00012438"/>
    </source>
</evidence>
<name>A0A7Y8XZA5_9FLAO</name>
<dbReference type="Pfam" id="PF02518">
    <property type="entry name" value="HATPase_c"/>
    <property type="match status" value="1"/>
</dbReference>
<comment type="caution">
    <text evidence="8">The sequence shown here is derived from an EMBL/GenBank/DDBJ whole genome shotgun (WGS) entry which is preliminary data.</text>
</comment>
<dbReference type="SUPFAM" id="SSF55874">
    <property type="entry name" value="ATPase domain of HSP90 chaperone/DNA topoisomerase II/histidine kinase"/>
    <property type="match status" value="1"/>
</dbReference>
<evidence type="ECO:0000259" key="7">
    <source>
        <dbReference type="Pfam" id="PF02518"/>
    </source>
</evidence>
<dbReference type="RefSeq" id="WP_176004518.1">
    <property type="nucleotide sequence ID" value="NZ_JABWMI010000003.1"/>
</dbReference>
<organism evidence="8 9">
    <name type="scientific">Flavobacterium agri</name>
    <dbReference type="NCBI Taxonomy" id="2743471"/>
    <lineage>
        <taxon>Bacteria</taxon>
        <taxon>Pseudomonadati</taxon>
        <taxon>Bacteroidota</taxon>
        <taxon>Flavobacteriia</taxon>
        <taxon>Flavobacteriales</taxon>
        <taxon>Flavobacteriaceae</taxon>
        <taxon>Flavobacterium</taxon>
    </lineage>
</organism>
<dbReference type="AlphaFoldDB" id="A0A7Y8XZA5"/>
<dbReference type="SUPFAM" id="SSF48452">
    <property type="entry name" value="TPR-like"/>
    <property type="match status" value="1"/>
</dbReference>
<evidence type="ECO:0000256" key="3">
    <source>
        <dbReference type="ARBA" id="ARBA00022679"/>
    </source>
</evidence>
<dbReference type="EC" id="2.7.13.3" evidence="2"/>
<dbReference type="InterPro" id="IPR011990">
    <property type="entry name" value="TPR-like_helical_dom_sf"/>
</dbReference>
<dbReference type="CDD" id="cd16917">
    <property type="entry name" value="HATPase_UhpB-NarQ-NarX-like"/>
    <property type="match status" value="1"/>
</dbReference>
<keyword evidence="6" id="KW-0812">Transmembrane</keyword>
<dbReference type="InterPro" id="IPR003594">
    <property type="entry name" value="HATPase_dom"/>
</dbReference>
<dbReference type="PANTHER" id="PTHR24421:SF10">
    <property type="entry name" value="NITRATE_NITRITE SENSOR PROTEIN NARQ"/>
    <property type="match status" value="1"/>
</dbReference>
<proteinExistence type="predicted"/>
<accession>A0A7Y8XZA5</accession>
<dbReference type="Proteomes" id="UP000535020">
    <property type="component" value="Unassembled WGS sequence"/>
</dbReference>
<keyword evidence="6" id="KW-1133">Transmembrane helix</keyword>
<reference evidence="8 9" key="1">
    <citation type="submission" date="2020-07" db="EMBL/GenBank/DDBJ databases">
        <authorList>
            <person name="Sun Q."/>
        </authorList>
    </citation>
    <scope>NUCLEOTIDE SEQUENCE [LARGE SCALE GENOMIC DNA]</scope>
    <source>
        <strain evidence="8 9">MAH-1</strain>
    </source>
</reference>
<evidence type="ECO:0000256" key="5">
    <source>
        <dbReference type="ARBA" id="ARBA00023012"/>
    </source>
</evidence>
<dbReference type="InterPro" id="IPR036890">
    <property type="entry name" value="HATPase_C_sf"/>
</dbReference>
<keyword evidence="9" id="KW-1185">Reference proteome</keyword>
<dbReference type="PANTHER" id="PTHR24421">
    <property type="entry name" value="NITRATE/NITRITE SENSOR PROTEIN NARX-RELATED"/>
    <property type="match status" value="1"/>
</dbReference>
<sequence>MKRFFHSPFFLLVILVFCRCTKSETTEAENPKELQRLGYEARTKAVAFHDIHQLDSAFTYYNKAKELYIRAKDSANTAYVLLKTCEILYEYNDYDELQTTAVEALHYLNTKRDTAYLPSVYTHLERSFAMSEDLKNAEIYYRLGKRYASTDFEKATFDNNFAHANILQGNFDKAFEILSAAKTKYNLSDTLPIKAKILDNYGFSAFKAHRKVDGDPMALALELRKRNNDTNGLITSYLNLAEVELSSNRDSSLAKAMLAEKIAKENKSAYDRLEVLRFLVKNADAPASKKYAIDFVRLDDSLKSASGKAKNSFALIKYNFWKEREKRIQDEARHQLEKQDERFVWTLLLLVLTIAILWLVAYFVRRSKRIKRKASYDTEVRISGRLHDDLANDVHRTIVFAETNDLSDKENKETLLNRLDTIYSGTRSISHDHGEIPHQEDFGNYLRALLQEYNSDERAVLAQGIQSVNWQKIERFKRIELSRVIQELLTNMRKHSDCSHSFFAFGQSGKKVRITYSDNGKGTTDDTQKRKNGLRIMENRISGLGGTATFDSEPGKGFRAEIEISI</sequence>
<feature type="transmembrane region" description="Helical" evidence="6">
    <location>
        <begin position="343"/>
        <end position="364"/>
    </location>
</feature>
<feature type="domain" description="Histidine kinase/HSP90-like ATPase" evidence="7">
    <location>
        <begin position="478"/>
        <end position="564"/>
    </location>
</feature>
<keyword evidence="5" id="KW-0902">Two-component regulatory system</keyword>
<dbReference type="EMBL" id="JACBJI010000001">
    <property type="protein sequence ID" value="NYA69699.1"/>
    <property type="molecule type" value="Genomic_DNA"/>
</dbReference>
<gene>
    <name evidence="8" type="ORF">HZF10_02110</name>
</gene>
<dbReference type="Gene3D" id="3.30.565.10">
    <property type="entry name" value="Histidine kinase-like ATPase, C-terminal domain"/>
    <property type="match status" value="1"/>
</dbReference>
<dbReference type="GO" id="GO:0004673">
    <property type="term" value="F:protein histidine kinase activity"/>
    <property type="evidence" value="ECO:0007669"/>
    <property type="project" value="UniProtKB-EC"/>
</dbReference>
<protein>
    <recommendedName>
        <fullName evidence="2">histidine kinase</fullName>
        <ecNumber evidence="2">2.7.13.3</ecNumber>
    </recommendedName>
</protein>